<sequence>MSVDDGSIFAGRFHNDWLGPNTVEYEIYFYTENGVSYMDIALNAFVEPFGFGTVAMRRLRYTEYEFARHNGISPDWESASQEALAARQQMAQILKQVFYGIALRSNDARFPNPETFLNTIVYNPLNPSLLIGLTERILPNPPYVRIADPVELFPLDGAAAAIRVCTVFRE</sequence>
<dbReference type="Proteomes" id="UP000591131">
    <property type="component" value="Unassembled WGS sequence"/>
</dbReference>
<organism evidence="1 2">
    <name type="scientific">Perkinsus chesapeaki</name>
    <name type="common">Clam parasite</name>
    <name type="synonym">Perkinsus andrewsi</name>
    <dbReference type="NCBI Taxonomy" id="330153"/>
    <lineage>
        <taxon>Eukaryota</taxon>
        <taxon>Sar</taxon>
        <taxon>Alveolata</taxon>
        <taxon>Perkinsozoa</taxon>
        <taxon>Perkinsea</taxon>
        <taxon>Perkinsida</taxon>
        <taxon>Perkinsidae</taxon>
        <taxon>Perkinsus</taxon>
    </lineage>
</organism>
<reference evidence="1 2" key="1">
    <citation type="submission" date="2020-04" db="EMBL/GenBank/DDBJ databases">
        <title>Perkinsus chesapeaki whole genome sequence.</title>
        <authorList>
            <person name="Bogema D.R."/>
        </authorList>
    </citation>
    <scope>NUCLEOTIDE SEQUENCE [LARGE SCALE GENOMIC DNA]</scope>
    <source>
        <strain evidence="1">ATCC PRA-425</strain>
    </source>
</reference>
<dbReference type="AlphaFoldDB" id="A0A7J6LBY3"/>
<evidence type="ECO:0000313" key="2">
    <source>
        <dbReference type="Proteomes" id="UP000591131"/>
    </source>
</evidence>
<accession>A0A7J6LBY3</accession>
<comment type="caution">
    <text evidence="1">The sequence shown here is derived from an EMBL/GenBank/DDBJ whole genome shotgun (WGS) entry which is preliminary data.</text>
</comment>
<dbReference type="EMBL" id="JAAPAO010000583">
    <property type="protein sequence ID" value="KAF4656686.1"/>
    <property type="molecule type" value="Genomic_DNA"/>
</dbReference>
<evidence type="ECO:0000313" key="1">
    <source>
        <dbReference type="EMBL" id="KAF4656686.1"/>
    </source>
</evidence>
<keyword evidence="2" id="KW-1185">Reference proteome</keyword>
<protein>
    <submittedName>
        <fullName evidence="1">Uncharacterized protein</fullName>
    </submittedName>
</protein>
<name>A0A7J6LBY3_PERCH</name>
<gene>
    <name evidence="1" type="ORF">FOL47_008810</name>
</gene>
<proteinExistence type="predicted"/>